<evidence type="ECO:0000313" key="2">
    <source>
        <dbReference type="EMBL" id="WTS14074.1"/>
    </source>
</evidence>
<dbReference type="EMBL" id="CP108195">
    <property type="protein sequence ID" value="WTS14074.1"/>
    <property type="molecule type" value="Genomic_DNA"/>
</dbReference>
<proteinExistence type="predicted"/>
<sequence length="69" mass="7732">MASRCSGGTDPKKVTEAGEPDRERARSQRRTRRPESRSRPRRRLAVLTPTPRRAAKDGVPYKDTDGLVA</sequence>
<feature type="region of interest" description="Disordered" evidence="1">
    <location>
        <begin position="1"/>
        <end position="69"/>
    </location>
</feature>
<protein>
    <submittedName>
        <fullName evidence="2">Uncharacterized protein</fullName>
    </submittedName>
</protein>
<accession>A0AAU1UC86</accession>
<organism evidence="2">
    <name type="scientific">Streptomyces sp. NBC_00119</name>
    <dbReference type="NCBI Taxonomy" id="2975659"/>
    <lineage>
        <taxon>Bacteria</taxon>
        <taxon>Bacillati</taxon>
        <taxon>Actinomycetota</taxon>
        <taxon>Actinomycetes</taxon>
        <taxon>Kitasatosporales</taxon>
        <taxon>Streptomycetaceae</taxon>
        <taxon>Streptomyces</taxon>
    </lineage>
</organism>
<reference evidence="2" key="1">
    <citation type="submission" date="2022-10" db="EMBL/GenBank/DDBJ databases">
        <title>The complete genomes of actinobacterial strains from the NBC collection.</title>
        <authorList>
            <person name="Joergensen T.S."/>
            <person name="Alvarez Arevalo M."/>
            <person name="Sterndorff E.B."/>
            <person name="Faurdal D."/>
            <person name="Vuksanovic O."/>
            <person name="Mourched A.-S."/>
            <person name="Charusanti P."/>
            <person name="Shaw S."/>
            <person name="Blin K."/>
            <person name="Weber T."/>
        </authorList>
    </citation>
    <scope>NUCLEOTIDE SEQUENCE</scope>
    <source>
        <strain evidence="2">NBC_00119</strain>
    </source>
</reference>
<name>A0AAU1UC86_9ACTN</name>
<evidence type="ECO:0000256" key="1">
    <source>
        <dbReference type="SAM" id="MobiDB-lite"/>
    </source>
</evidence>
<feature type="compositionally biased region" description="Basic and acidic residues" evidence="1">
    <location>
        <begin position="54"/>
        <end position="69"/>
    </location>
</feature>
<dbReference type="AlphaFoldDB" id="A0AAU1UC86"/>
<feature type="compositionally biased region" description="Basic and acidic residues" evidence="1">
    <location>
        <begin position="10"/>
        <end position="26"/>
    </location>
</feature>
<gene>
    <name evidence="2" type="ORF">OHU69_25300</name>
</gene>